<reference evidence="2 3" key="1">
    <citation type="submission" date="2015-03" db="EMBL/GenBank/DDBJ databases">
        <title>Genome Sequence of Kiloniella spongiae MEBiC09566, isolated from a marine sponge.</title>
        <authorList>
            <person name="Shao Z."/>
            <person name="Wang L."/>
            <person name="Li X."/>
        </authorList>
    </citation>
    <scope>NUCLEOTIDE SEQUENCE [LARGE SCALE GENOMIC DNA]</scope>
    <source>
        <strain evidence="2 3">MEBiC09566</strain>
    </source>
</reference>
<evidence type="ECO:0000313" key="3">
    <source>
        <dbReference type="Proteomes" id="UP000035444"/>
    </source>
</evidence>
<dbReference type="EMBL" id="LAQL01000002">
    <property type="protein sequence ID" value="KLN62379.1"/>
    <property type="molecule type" value="Genomic_DNA"/>
</dbReference>
<keyword evidence="3" id="KW-1185">Reference proteome</keyword>
<gene>
    <name evidence="2" type="ORF">WH96_02415</name>
</gene>
<dbReference type="AlphaFoldDB" id="A0A0H2MIG4"/>
<feature type="transmembrane region" description="Helical" evidence="1">
    <location>
        <begin position="35"/>
        <end position="58"/>
    </location>
</feature>
<evidence type="ECO:0000313" key="2">
    <source>
        <dbReference type="EMBL" id="KLN62379.1"/>
    </source>
</evidence>
<evidence type="ECO:0000256" key="1">
    <source>
        <dbReference type="SAM" id="Phobius"/>
    </source>
</evidence>
<name>A0A0H2MIG4_9PROT</name>
<proteinExistence type="predicted"/>
<organism evidence="2 3">
    <name type="scientific">Kiloniella spongiae</name>
    <dbReference type="NCBI Taxonomy" id="1489064"/>
    <lineage>
        <taxon>Bacteria</taxon>
        <taxon>Pseudomonadati</taxon>
        <taxon>Pseudomonadota</taxon>
        <taxon>Alphaproteobacteria</taxon>
        <taxon>Rhodospirillales</taxon>
        <taxon>Kiloniellaceae</taxon>
        <taxon>Kiloniella</taxon>
    </lineage>
</organism>
<dbReference type="RefSeq" id="WP_047762502.1">
    <property type="nucleotide sequence ID" value="NZ_LAQL01000002.1"/>
</dbReference>
<keyword evidence="1" id="KW-0812">Transmembrane</keyword>
<dbReference type="STRING" id="1489064.WH96_02415"/>
<accession>A0A0H2MIG4</accession>
<dbReference type="Proteomes" id="UP000035444">
    <property type="component" value="Unassembled WGS sequence"/>
</dbReference>
<protein>
    <submittedName>
        <fullName evidence="2">Uncharacterized protein</fullName>
    </submittedName>
</protein>
<dbReference type="OrthoDB" id="8480129at2"/>
<sequence length="68" mass="7706">MAKPRKCPKCSTEIGIDEDICYACGENVPFNHPWYIMPVGGIIVIGLFWLLTDFDALIQYVMQSIPDK</sequence>
<keyword evidence="1" id="KW-0472">Membrane</keyword>
<comment type="caution">
    <text evidence="2">The sequence shown here is derived from an EMBL/GenBank/DDBJ whole genome shotgun (WGS) entry which is preliminary data.</text>
</comment>
<keyword evidence="1" id="KW-1133">Transmembrane helix</keyword>